<feature type="chain" id="PRO_5011556120" description="Copper(I)-binding protein" evidence="1">
    <location>
        <begin position="23"/>
        <end position="149"/>
    </location>
</feature>
<dbReference type="OrthoDB" id="9796962at2"/>
<gene>
    <name evidence="2" type="ORF">SAMN05192580_0369</name>
</gene>
<keyword evidence="1" id="KW-0732">Signal</keyword>
<accession>A0A1I6JJW2</accession>
<sequence length="149" mass="15287">MMKRLVPLALLLVAACSGRSGLDVVSVEDAWVRLPAIAGRPGAGYFTLTGGKAPTRLVAVESTSAARIELHESMGAGGMAGMSGMRPLTQVNVPPGAPVPFRPGGNHAMIFGIKPEVQPGGRMPLSFRFADGSRVEAEAQVIGAGDPAP</sequence>
<organism evidence="2 3">
    <name type="scientific">Sphingomonas jatrophae</name>
    <dbReference type="NCBI Taxonomy" id="1166337"/>
    <lineage>
        <taxon>Bacteria</taxon>
        <taxon>Pseudomonadati</taxon>
        <taxon>Pseudomonadota</taxon>
        <taxon>Alphaproteobacteria</taxon>
        <taxon>Sphingomonadales</taxon>
        <taxon>Sphingomonadaceae</taxon>
        <taxon>Sphingomonas</taxon>
    </lineage>
</organism>
<proteinExistence type="predicted"/>
<reference evidence="2 3" key="1">
    <citation type="submission" date="2016-10" db="EMBL/GenBank/DDBJ databases">
        <authorList>
            <person name="de Groot N.N."/>
        </authorList>
    </citation>
    <scope>NUCLEOTIDE SEQUENCE [LARGE SCALE GENOMIC DNA]</scope>
    <source>
        <strain evidence="2 3">S5-249</strain>
    </source>
</reference>
<keyword evidence="3" id="KW-1185">Reference proteome</keyword>
<dbReference type="PROSITE" id="PS51257">
    <property type="entry name" value="PROKAR_LIPOPROTEIN"/>
    <property type="match status" value="1"/>
</dbReference>
<name>A0A1I6JJW2_9SPHN</name>
<dbReference type="AlphaFoldDB" id="A0A1I6JJW2"/>
<dbReference type="InterPro" id="IPR007410">
    <property type="entry name" value="LpqE-like"/>
</dbReference>
<dbReference type="EMBL" id="FOZG01000001">
    <property type="protein sequence ID" value="SFR79233.1"/>
    <property type="molecule type" value="Genomic_DNA"/>
</dbReference>
<dbReference type="SUPFAM" id="SSF110087">
    <property type="entry name" value="DR1885-like metal-binding protein"/>
    <property type="match status" value="1"/>
</dbReference>
<dbReference type="PANTHER" id="PTHR36302:SF1">
    <property type="entry name" value="COPPER CHAPERONE PCU(A)C"/>
    <property type="match status" value="1"/>
</dbReference>
<feature type="signal peptide" evidence="1">
    <location>
        <begin position="1"/>
        <end position="22"/>
    </location>
</feature>
<dbReference type="PANTHER" id="PTHR36302">
    <property type="entry name" value="BLR7088 PROTEIN"/>
    <property type="match status" value="1"/>
</dbReference>
<dbReference type="Pfam" id="PF04314">
    <property type="entry name" value="PCuAC"/>
    <property type="match status" value="1"/>
</dbReference>
<dbReference type="InterPro" id="IPR036182">
    <property type="entry name" value="PCuAC_sf"/>
</dbReference>
<protein>
    <recommendedName>
        <fullName evidence="4">Copper(I)-binding protein</fullName>
    </recommendedName>
</protein>
<dbReference type="STRING" id="1166337.SAMN05192580_0369"/>
<dbReference type="Proteomes" id="UP000198824">
    <property type="component" value="Unassembled WGS sequence"/>
</dbReference>
<evidence type="ECO:0000313" key="2">
    <source>
        <dbReference type="EMBL" id="SFR79233.1"/>
    </source>
</evidence>
<evidence type="ECO:0000313" key="3">
    <source>
        <dbReference type="Proteomes" id="UP000198824"/>
    </source>
</evidence>
<evidence type="ECO:0008006" key="4">
    <source>
        <dbReference type="Google" id="ProtNLM"/>
    </source>
</evidence>
<dbReference type="Gene3D" id="2.60.40.1890">
    <property type="entry name" value="PCu(A)C copper chaperone"/>
    <property type="match status" value="1"/>
</dbReference>
<dbReference type="InterPro" id="IPR058248">
    <property type="entry name" value="Lxx211020-like"/>
</dbReference>
<evidence type="ECO:0000256" key="1">
    <source>
        <dbReference type="SAM" id="SignalP"/>
    </source>
</evidence>